<dbReference type="AlphaFoldDB" id="A0A7C0VA13"/>
<proteinExistence type="predicted"/>
<dbReference type="EMBL" id="DQWE01000022">
    <property type="protein sequence ID" value="HDI82253.1"/>
    <property type="molecule type" value="Genomic_DNA"/>
</dbReference>
<sequence length="96" mass="11313">MKKIDIITGDIPLIKRIFYRFKKRDRETRELKMVWDMLELVPEPPMVYTPKNTRKLLYPAFALGFLGLLIGLYLGVKSEPYNDYLAITQEVINYGE</sequence>
<evidence type="ECO:0000313" key="2">
    <source>
        <dbReference type="EMBL" id="HDI82253.1"/>
    </source>
</evidence>
<evidence type="ECO:0000256" key="1">
    <source>
        <dbReference type="SAM" id="Phobius"/>
    </source>
</evidence>
<comment type="caution">
    <text evidence="2">The sequence shown here is derived from an EMBL/GenBank/DDBJ whole genome shotgun (WGS) entry which is preliminary data.</text>
</comment>
<keyword evidence="1" id="KW-1133">Transmembrane helix</keyword>
<keyword evidence="1" id="KW-0812">Transmembrane</keyword>
<dbReference type="Proteomes" id="UP000885847">
    <property type="component" value="Unassembled WGS sequence"/>
</dbReference>
<accession>A0A7C0VA13</accession>
<feature type="transmembrane region" description="Helical" evidence="1">
    <location>
        <begin position="56"/>
        <end position="76"/>
    </location>
</feature>
<protein>
    <submittedName>
        <fullName evidence="2">Uncharacterized protein</fullName>
    </submittedName>
</protein>
<name>A0A7C0VA13_UNCW3</name>
<keyword evidence="1" id="KW-0472">Membrane</keyword>
<reference evidence="2" key="1">
    <citation type="journal article" date="2020" name="mSystems">
        <title>Genome- and Community-Level Interaction Insights into Carbon Utilization and Element Cycling Functions of Hydrothermarchaeota in Hydrothermal Sediment.</title>
        <authorList>
            <person name="Zhou Z."/>
            <person name="Liu Y."/>
            <person name="Xu W."/>
            <person name="Pan J."/>
            <person name="Luo Z.H."/>
            <person name="Li M."/>
        </authorList>
    </citation>
    <scope>NUCLEOTIDE SEQUENCE [LARGE SCALE GENOMIC DNA]</scope>
    <source>
        <strain evidence="2">HyVt-102</strain>
    </source>
</reference>
<organism evidence="2">
    <name type="scientific">candidate division WOR-3 bacterium</name>
    <dbReference type="NCBI Taxonomy" id="2052148"/>
    <lineage>
        <taxon>Bacteria</taxon>
        <taxon>Bacteria division WOR-3</taxon>
    </lineage>
</organism>
<gene>
    <name evidence="2" type="ORF">ENF18_00495</name>
</gene>